<evidence type="ECO:0008006" key="4">
    <source>
        <dbReference type="Google" id="ProtNLM"/>
    </source>
</evidence>
<reference evidence="2 3" key="1">
    <citation type="journal article" date="2018" name="Sci. Rep.">
        <title>Comparative genomics provides insights into the lifestyle and reveals functional heterogeneity of dark septate endophytic fungi.</title>
        <authorList>
            <person name="Knapp D.G."/>
            <person name="Nemeth J.B."/>
            <person name="Barry K."/>
            <person name="Hainaut M."/>
            <person name="Henrissat B."/>
            <person name="Johnson J."/>
            <person name="Kuo A."/>
            <person name="Lim J.H.P."/>
            <person name="Lipzen A."/>
            <person name="Nolan M."/>
            <person name="Ohm R.A."/>
            <person name="Tamas L."/>
            <person name="Grigoriev I.V."/>
            <person name="Spatafora J.W."/>
            <person name="Nagy L.G."/>
            <person name="Kovacs G.M."/>
        </authorList>
    </citation>
    <scope>NUCLEOTIDE SEQUENCE [LARGE SCALE GENOMIC DNA]</scope>
    <source>
        <strain evidence="2 3">DSE2036</strain>
    </source>
</reference>
<keyword evidence="1" id="KW-0732">Signal</keyword>
<keyword evidence="3" id="KW-1185">Reference proteome</keyword>
<dbReference type="AlphaFoldDB" id="A0A2V1CXV4"/>
<feature type="chain" id="PRO_5016128842" description="Jacalin-type lectin domain-containing protein" evidence="1">
    <location>
        <begin position="23"/>
        <end position="412"/>
    </location>
</feature>
<evidence type="ECO:0000313" key="2">
    <source>
        <dbReference type="EMBL" id="PVH90565.1"/>
    </source>
</evidence>
<dbReference type="SUPFAM" id="SSF56973">
    <property type="entry name" value="Aerolisin/ETX pore-forming domain"/>
    <property type="match status" value="1"/>
</dbReference>
<dbReference type="Proteomes" id="UP000244855">
    <property type="component" value="Unassembled WGS sequence"/>
</dbReference>
<evidence type="ECO:0000313" key="3">
    <source>
        <dbReference type="Proteomes" id="UP000244855"/>
    </source>
</evidence>
<accession>A0A2V1CXV4</accession>
<sequence length="412" mass="44700">MRFQSIKLALMASLPLFQSALADSQKCNMPQGPYSSTVMVGLGGERAGSGNWFCLSEWQNGDVITGVEAWASAFAVEGIKFWYANGKDSPWYGRPLGNERPESHPDKPYKWESTTQVQVRLWGNKGQIKGSSASNAIGRIQILDKDGNEKYNVGATGKGAVQDAYAQLPADGGVIMGVKVRADKWVSNLEFFMLKSPVASGTLTDVKYEKDVGRYAEENGGIEQATLASVYYKNSNSAGGSNVTYKFANSVTKSTRKSVSVTKSNTWSVGTGIETGGKFGIPGIAEAETKVKFDFRYDRTEAKTDGKDEEVSRVLNYEMGSGAANNMLAPGRAAYCKAWSTQGTFSSDYTATMQAKLDDGTKFEYKVKGHVETVGWTDATAECKEMDIKDIPSDAKEGQTTPVNKRAVLFNA</sequence>
<dbReference type="OrthoDB" id="3796197at2759"/>
<protein>
    <recommendedName>
        <fullName evidence="4">Jacalin-type lectin domain-containing protein</fullName>
    </recommendedName>
</protein>
<evidence type="ECO:0000256" key="1">
    <source>
        <dbReference type="SAM" id="SignalP"/>
    </source>
</evidence>
<organism evidence="2 3">
    <name type="scientific">Periconia macrospinosa</name>
    <dbReference type="NCBI Taxonomy" id="97972"/>
    <lineage>
        <taxon>Eukaryota</taxon>
        <taxon>Fungi</taxon>
        <taxon>Dikarya</taxon>
        <taxon>Ascomycota</taxon>
        <taxon>Pezizomycotina</taxon>
        <taxon>Dothideomycetes</taxon>
        <taxon>Pleosporomycetidae</taxon>
        <taxon>Pleosporales</taxon>
        <taxon>Massarineae</taxon>
        <taxon>Periconiaceae</taxon>
        <taxon>Periconia</taxon>
    </lineage>
</organism>
<proteinExistence type="predicted"/>
<gene>
    <name evidence="2" type="ORF">DM02DRAFT_678528</name>
</gene>
<dbReference type="Gene3D" id="2.170.15.10">
    <property type="entry name" value="Proaerolysin, chain A, domain 3"/>
    <property type="match status" value="1"/>
</dbReference>
<dbReference type="EMBL" id="KZ806221">
    <property type="protein sequence ID" value="PVH90565.1"/>
    <property type="molecule type" value="Genomic_DNA"/>
</dbReference>
<name>A0A2V1CXV4_9PLEO</name>
<feature type="signal peptide" evidence="1">
    <location>
        <begin position="1"/>
        <end position="22"/>
    </location>
</feature>